<dbReference type="PROSITE" id="PS51257">
    <property type="entry name" value="PROKAR_LIPOPROTEIN"/>
    <property type="match status" value="1"/>
</dbReference>
<dbReference type="Gene3D" id="3.40.190.170">
    <property type="entry name" value="Bacterial extracellular solute-binding protein, family 7"/>
    <property type="match status" value="1"/>
</dbReference>
<dbReference type="CDD" id="cd13604">
    <property type="entry name" value="PBP2_TRAP_ketoacid_lactate_like"/>
    <property type="match status" value="1"/>
</dbReference>
<dbReference type="Pfam" id="PF03480">
    <property type="entry name" value="DctP"/>
    <property type="match status" value="1"/>
</dbReference>
<name>A0ABV1RL54_9ALTE</name>
<dbReference type="PANTHER" id="PTHR33376:SF5">
    <property type="entry name" value="EXTRACYTOPLASMIC SOLUTE RECEPTOR PROTEIN"/>
    <property type="match status" value="1"/>
</dbReference>
<dbReference type="Gene3D" id="3.40.190.10">
    <property type="entry name" value="Periplasmic binding protein-like II"/>
    <property type="match status" value="1"/>
</dbReference>
<dbReference type="PIRSF" id="PIRSF039026">
    <property type="entry name" value="SiaP"/>
    <property type="match status" value="1"/>
</dbReference>
<dbReference type="InterPro" id="IPR038404">
    <property type="entry name" value="TRAP_DctP_sf"/>
</dbReference>
<dbReference type="InterPro" id="IPR026289">
    <property type="entry name" value="SBP_TakP-like"/>
</dbReference>
<gene>
    <name evidence="2" type="primary">dctP</name>
    <name evidence="2" type="ORF">ABS311_17205</name>
</gene>
<comment type="caution">
    <text evidence="2">The sequence shown here is derived from an EMBL/GenBank/DDBJ whole genome shotgun (WGS) entry which is preliminary data.</text>
</comment>
<keyword evidence="1" id="KW-0732">Signal</keyword>
<evidence type="ECO:0000313" key="3">
    <source>
        <dbReference type="Proteomes" id="UP001467690"/>
    </source>
</evidence>
<dbReference type="PANTHER" id="PTHR33376">
    <property type="match status" value="1"/>
</dbReference>
<dbReference type="EMBL" id="JBELOE010000265">
    <property type="protein sequence ID" value="MER2493619.1"/>
    <property type="molecule type" value="Genomic_DNA"/>
</dbReference>
<dbReference type="InterPro" id="IPR018389">
    <property type="entry name" value="DctP_fam"/>
</dbReference>
<evidence type="ECO:0000256" key="1">
    <source>
        <dbReference type="ARBA" id="ARBA00022729"/>
    </source>
</evidence>
<accession>A0ABV1RL54</accession>
<dbReference type="Proteomes" id="UP001467690">
    <property type="component" value="Unassembled WGS sequence"/>
</dbReference>
<dbReference type="RefSeq" id="WP_350402692.1">
    <property type="nucleotide sequence ID" value="NZ_JBELOE010000265.1"/>
</dbReference>
<reference evidence="2 3" key="1">
    <citation type="submission" date="2024-06" db="EMBL/GenBank/DDBJ databases">
        <authorList>
            <person name="Chen R.Y."/>
        </authorList>
    </citation>
    <scope>NUCLEOTIDE SEQUENCE [LARGE SCALE GENOMIC DNA]</scope>
    <source>
        <strain evidence="2 3">D2</strain>
    </source>
</reference>
<protein>
    <submittedName>
        <fullName evidence="2">TRAP transporter substrate-binding protein DctP</fullName>
    </submittedName>
</protein>
<dbReference type="NCBIfam" id="NF037995">
    <property type="entry name" value="TRAP_S1"/>
    <property type="match status" value="1"/>
</dbReference>
<proteinExistence type="predicted"/>
<sequence>MITRLLLCFVALGLAACGEQKSTAEQAVEQQSFKWKMVTTWPKNFPGLGTIPEDFAKNVEQMSGGRLSISVYGAGEMVPALQTFDAVKSGAAQIGHGAAYYWKGKIPAAPLFTTIPFGMNAQETNAWFYHGGGLQLWQKLYEPFGLVPYPGGNTGVQMAGWFQKEINSLDDIKGLKMRMPGLAGEVIADLGGIPVQLPGGELYSAMQSGAIDAADWVGPYNDLAFGLYKTAPYYYVTGWQEPGAALEFIINQQALSSLPEDLKKIVEIAIEAANANMLALYTAKNNQALQSLKEKGVQIRKFPTEVIEALKASSQKVVKQLVASDPQAQEIFSSYASFLQQAAEYHELTELDYYKNRRGLNWQDSATATE</sequence>
<evidence type="ECO:0000313" key="2">
    <source>
        <dbReference type="EMBL" id="MER2493619.1"/>
    </source>
</evidence>
<organism evidence="2 3">
    <name type="scientific">Catenovulum sediminis</name>
    <dbReference type="NCBI Taxonomy" id="1740262"/>
    <lineage>
        <taxon>Bacteria</taxon>
        <taxon>Pseudomonadati</taxon>
        <taxon>Pseudomonadota</taxon>
        <taxon>Gammaproteobacteria</taxon>
        <taxon>Alteromonadales</taxon>
        <taxon>Alteromonadaceae</taxon>
        <taxon>Catenovulum</taxon>
    </lineage>
</organism>
<keyword evidence="3" id="KW-1185">Reference proteome</keyword>